<evidence type="ECO:0000313" key="6">
    <source>
        <dbReference type="Proteomes" id="UP000663067"/>
    </source>
</evidence>
<dbReference type="Proteomes" id="UP000234855">
    <property type="component" value="Unassembled WGS sequence"/>
</dbReference>
<dbReference type="Proteomes" id="UP000663067">
    <property type="component" value="Chromosome"/>
</dbReference>
<proteinExistence type="predicted"/>
<dbReference type="EMBL" id="CP071591">
    <property type="protein sequence ID" value="QSY57826.1"/>
    <property type="molecule type" value="Genomic_DNA"/>
</dbReference>
<dbReference type="AlphaFoldDB" id="A0A2N5IPA7"/>
<evidence type="ECO:0000313" key="5">
    <source>
        <dbReference type="Proteomes" id="UP000234855"/>
    </source>
</evidence>
<evidence type="ECO:0000256" key="1">
    <source>
        <dbReference type="SAM" id="Coils"/>
    </source>
</evidence>
<evidence type="ECO:0008006" key="7">
    <source>
        <dbReference type="Google" id="ProtNLM"/>
    </source>
</evidence>
<reference evidence="3 5" key="1">
    <citation type="submission" date="2017-07" db="EMBL/GenBank/DDBJ databases">
        <title>Bifidobacterium novel species.</title>
        <authorList>
            <person name="Lugli G.A."/>
            <person name="Milani C."/>
            <person name="Duranti S."/>
            <person name="Mangifesta M."/>
        </authorList>
    </citation>
    <scope>NUCLEOTIDE SEQUENCE [LARGE SCALE GENOMIC DNA]</scope>
    <source>
        <strain evidence="3 5">45</strain>
    </source>
</reference>
<sequence length="182" mass="20203">MADDANEQNNTPEPPGGQQNTDTGQKPPWERDGEEFSPEKAWNLIQHLREDNSKLKTASEASSAKLREIEDAKLTEQEKLQRDLKETREQLAQVNMAKAWAEARAKYPSLTEQDFDLIGGDNPEEVMDKAAKLAARIDAQAAKDADQNNINPLQRVHAKPSGGTDPTSNPATDWLRDALTSK</sequence>
<feature type="region of interest" description="Disordered" evidence="2">
    <location>
        <begin position="140"/>
        <end position="182"/>
    </location>
</feature>
<dbReference type="RefSeq" id="WP_101626580.1">
    <property type="nucleotide sequence ID" value="NZ_CP071591.1"/>
</dbReference>
<keyword evidence="1" id="KW-0175">Coiled coil</keyword>
<name>A0A2N5IPA7_9BIFI</name>
<feature type="region of interest" description="Disordered" evidence="2">
    <location>
        <begin position="1"/>
        <end position="40"/>
    </location>
</feature>
<dbReference type="EMBL" id="NMWV01000045">
    <property type="protein sequence ID" value="PLS23792.1"/>
    <property type="molecule type" value="Genomic_DNA"/>
</dbReference>
<evidence type="ECO:0000313" key="3">
    <source>
        <dbReference type="EMBL" id="PLS23792.1"/>
    </source>
</evidence>
<feature type="coiled-coil region" evidence="1">
    <location>
        <begin position="70"/>
        <end position="97"/>
    </location>
</feature>
<reference evidence="4 6" key="2">
    <citation type="submission" date="2021-03" db="EMBL/GenBank/DDBJ databases">
        <title>Genome sequencing of Bifidobacterium imperatoris JCM 32708.</title>
        <authorList>
            <person name="Kim J."/>
        </authorList>
    </citation>
    <scope>NUCLEOTIDE SEQUENCE [LARGE SCALE GENOMIC DNA]</scope>
    <source>
        <strain evidence="4 6">JCM 32708</strain>
    </source>
</reference>
<evidence type="ECO:0000313" key="4">
    <source>
        <dbReference type="EMBL" id="QSY57826.1"/>
    </source>
</evidence>
<organism evidence="3 5">
    <name type="scientific">Bifidobacterium imperatoris</name>
    <dbReference type="NCBI Taxonomy" id="2020965"/>
    <lineage>
        <taxon>Bacteria</taxon>
        <taxon>Bacillati</taxon>
        <taxon>Actinomycetota</taxon>
        <taxon>Actinomycetes</taxon>
        <taxon>Bifidobacteriales</taxon>
        <taxon>Bifidobacteriaceae</taxon>
        <taxon>Bifidobacterium</taxon>
    </lineage>
</organism>
<feature type="compositionally biased region" description="Polar residues" evidence="2">
    <location>
        <begin position="7"/>
        <end position="24"/>
    </location>
</feature>
<accession>A0A2N5IPA7</accession>
<evidence type="ECO:0000256" key="2">
    <source>
        <dbReference type="SAM" id="MobiDB-lite"/>
    </source>
</evidence>
<keyword evidence="6" id="KW-1185">Reference proteome</keyword>
<protein>
    <recommendedName>
        <fullName evidence="7">Scaffolding protein</fullName>
    </recommendedName>
</protein>
<gene>
    <name evidence="4" type="ORF">BLI708_00340</name>
    <name evidence="3" type="ORF">Tam1G_2164</name>
</gene>